<feature type="chain" id="PRO_5015769849" evidence="5">
    <location>
        <begin position="26"/>
        <end position="903"/>
    </location>
</feature>
<dbReference type="Gene3D" id="2.115.10.20">
    <property type="entry name" value="Glycosyl hydrolase domain, family 43"/>
    <property type="match status" value="1"/>
</dbReference>
<feature type="domain" description="Cadherin-like beta-sandwich-like" evidence="8">
    <location>
        <begin position="289"/>
        <end position="359"/>
    </location>
</feature>
<dbReference type="InterPro" id="IPR013320">
    <property type="entry name" value="ConA-like_dom_sf"/>
</dbReference>
<proteinExistence type="evidence at transcript level"/>
<keyword evidence="5" id="KW-0732">Signal</keyword>
<evidence type="ECO:0000259" key="8">
    <source>
        <dbReference type="Pfam" id="PF12733"/>
    </source>
</evidence>
<dbReference type="CDD" id="cd18622">
    <property type="entry name" value="GH32_Inu-like"/>
    <property type="match status" value="1"/>
</dbReference>
<dbReference type="GO" id="GO:0004575">
    <property type="term" value="F:sucrose alpha-glucosidase activity"/>
    <property type="evidence" value="ECO:0007669"/>
    <property type="project" value="TreeGrafter"/>
</dbReference>
<feature type="domain" description="Glycosyl hydrolase family 32 C-terminal" evidence="7">
    <location>
        <begin position="691"/>
        <end position="842"/>
    </location>
</feature>
<accession>A0A2S1TZB6</accession>
<dbReference type="Pfam" id="PF00251">
    <property type="entry name" value="Glyco_hydro_32N"/>
    <property type="match status" value="1"/>
</dbReference>
<dbReference type="InterPro" id="IPR025883">
    <property type="entry name" value="Cadherin-like_domain"/>
</dbReference>
<evidence type="ECO:0000313" key="9">
    <source>
        <dbReference type="EMBL" id="AWI66969.1"/>
    </source>
</evidence>
<dbReference type="InterPro" id="IPR013148">
    <property type="entry name" value="Glyco_hydro_32_N"/>
</dbReference>
<evidence type="ECO:0000256" key="3">
    <source>
        <dbReference type="ARBA" id="ARBA00023295"/>
    </source>
</evidence>
<evidence type="ECO:0000256" key="4">
    <source>
        <dbReference type="SAM" id="MobiDB-lite"/>
    </source>
</evidence>
<evidence type="ECO:0000256" key="5">
    <source>
        <dbReference type="SAM" id="SignalP"/>
    </source>
</evidence>
<dbReference type="PANTHER" id="PTHR42800:SF1">
    <property type="entry name" value="EXOINULINASE INUD (AFU_ORTHOLOGUE AFUA_5G00480)"/>
    <property type="match status" value="1"/>
</dbReference>
<evidence type="ECO:0000256" key="2">
    <source>
        <dbReference type="ARBA" id="ARBA00022801"/>
    </source>
</evidence>
<dbReference type="PANTHER" id="PTHR42800">
    <property type="entry name" value="EXOINULINASE INUD (AFU_ORTHOLOGUE AFUA_5G00480)"/>
    <property type="match status" value="1"/>
</dbReference>
<evidence type="ECO:0000256" key="1">
    <source>
        <dbReference type="ARBA" id="ARBA00009902"/>
    </source>
</evidence>
<dbReference type="Gene3D" id="2.60.120.560">
    <property type="entry name" value="Exo-inulinase, domain 1"/>
    <property type="match status" value="2"/>
</dbReference>
<keyword evidence="3" id="KW-0326">Glycosidase</keyword>
<sequence length="903" mass="102541">MKFSTIFNILLLTFVATSSIQDANAEILGKRGIEKSISKQKKNNQVSRTLTITKTISKSVPTLVSTNNVIKLNDSKSFHNNIGDLTYVGDGSWKVTKDGLYSDAVGKGDSFVFTKKNGSNFVYSSDLVFKSKKGSASLIIRSNKNSSDNKEGYVATIDITKKTCKFFKWQKNEVLDLIDEKEIKMNKKRSFSLKVVAYDSWILFYVNDELMASTGDYIVQKDDKGQDTFIDNGVFGLMNNDSKVVFQNTYYKNLKGNFNPLLNDIEVTSTGKVEKKSPFVSTEPVRIQYVDYDASVIQINTNKVSSKAKIEIIDENGRKYKEGRDIPVKVGINNLIIKSTVNSSDGMSATVTYHLNVHRFKKDEIYYNEAYRDQYHFSVKEGWDNDPNGLVYFNGKYHLFFQFYDDIVWGPMHWAHATSTDLLHWENQPIALYPDANGAMFSGSIVADVNNTSGLFNDQEEGGLVAFIAVDGNGQRIKVAYSKDEGITWKKLDNIAIDWTEDPLQSVHFRDPKVFRWEGKWFMAIAGGPFRLYSSDNLIDWDLESTNADIYTECPDLYPIKASDGKIKWVLVGSKEFPGRKRFYKVGDFTKVDGKWTFVMDKDYEEDEGSTTFGKDSYATMTYYVQDFGTEANPTLPEILELNWMNSWEYSKILAETLHQDYAGTFSLNLKVGLIKEGDKYLLTESPIENYNKLRLNSKVQKWKNVKLTEDNTLLKDFKGELYEIIAKFHPSKRTKKIGFRLRTGSDEETLVYYDIENEKILIDRSKSGVILNEQFKDVDSMAMKLNEDGTLDMHIYVDRSSIELFTKDDTINAANQIFTKPTSLGASVLIEGEEATGDITIYPLKGIWNNENNIEDEVDESTERAEDAEDVEANLDDAEDSADDAEDVEANLEDAEDSADDN</sequence>
<dbReference type="SMART" id="SM00640">
    <property type="entry name" value="Glyco_32"/>
    <property type="match status" value="1"/>
</dbReference>
<dbReference type="SUPFAM" id="SSF49899">
    <property type="entry name" value="Concanavalin A-like lectins/glucanases"/>
    <property type="match status" value="1"/>
</dbReference>
<dbReference type="EMBL" id="MH043815">
    <property type="protein sequence ID" value="AWI66969.1"/>
    <property type="molecule type" value="mRNA"/>
</dbReference>
<dbReference type="AlphaFoldDB" id="A0A2S1TZB6"/>
<dbReference type="SUPFAM" id="SSF75005">
    <property type="entry name" value="Arabinanase/levansucrase/invertase"/>
    <property type="match status" value="1"/>
</dbReference>
<dbReference type="InterPro" id="IPR023296">
    <property type="entry name" value="Glyco_hydro_beta-prop_sf"/>
</dbReference>
<evidence type="ECO:0000259" key="7">
    <source>
        <dbReference type="Pfam" id="PF08244"/>
    </source>
</evidence>
<keyword evidence="2 9" id="KW-0378">Hydrolase</keyword>
<feature type="domain" description="Glycosyl hydrolase family 32 N-terminal" evidence="6">
    <location>
        <begin position="376"/>
        <end position="680"/>
    </location>
</feature>
<dbReference type="GO" id="GO:0005737">
    <property type="term" value="C:cytoplasm"/>
    <property type="evidence" value="ECO:0007669"/>
    <property type="project" value="TreeGrafter"/>
</dbReference>
<protein>
    <submittedName>
        <fullName evidence="9">Glycosyl hydrolase family 32</fullName>
    </submittedName>
</protein>
<reference evidence="9" key="1">
    <citation type="submission" date="2018-03" db="EMBL/GenBank/DDBJ databases">
        <title>Horizontal gene transfer is an indispensable driver in forging the evolution of the Neocallimastigomycota as a distinct gut-dwelling fungal lineage.</title>
        <authorList>
            <person name="Murphy C.L."/>
            <person name="Youssef N.H."/>
            <person name="Elshahed M.S."/>
        </authorList>
    </citation>
    <scope>NUCLEOTIDE SEQUENCE</scope>
    <source>
        <strain evidence="9">O2</strain>
    </source>
</reference>
<organism evidence="9">
    <name type="scientific">Anaeromyces contortus</name>
    <dbReference type="NCBI Taxonomy" id="2170304"/>
    <lineage>
        <taxon>Eukaryota</taxon>
        <taxon>Fungi</taxon>
        <taxon>Fungi incertae sedis</taxon>
        <taxon>Chytridiomycota</taxon>
        <taxon>Chytridiomycota incertae sedis</taxon>
        <taxon>Neocallimastigomycetes</taxon>
        <taxon>Neocallimastigales</taxon>
        <taxon>Neocallimastigaceae</taxon>
        <taxon>Anaeromyces</taxon>
    </lineage>
</organism>
<dbReference type="InterPro" id="IPR001362">
    <property type="entry name" value="Glyco_hydro_32"/>
</dbReference>
<evidence type="ECO:0000259" key="6">
    <source>
        <dbReference type="Pfam" id="PF00251"/>
    </source>
</evidence>
<feature type="region of interest" description="Disordered" evidence="4">
    <location>
        <begin position="858"/>
        <end position="903"/>
    </location>
</feature>
<dbReference type="Pfam" id="PF08244">
    <property type="entry name" value="Glyco_hydro_32C"/>
    <property type="match status" value="1"/>
</dbReference>
<comment type="similarity">
    <text evidence="1">Belongs to the glycosyl hydrolase 32 family.</text>
</comment>
<dbReference type="GO" id="GO:0005987">
    <property type="term" value="P:sucrose catabolic process"/>
    <property type="evidence" value="ECO:0007669"/>
    <property type="project" value="TreeGrafter"/>
</dbReference>
<dbReference type="Pfam" id="PF12733">
    <property type="entry name" value="Cadherin-like"/>
    <property type="match status" value="1"/>
</dbReference>
<feature type="signal peptide" evidence="5">
    <location>
        <begin position="1"/>
        <end position="25"/>
    </location>
</feature>
<name>A0A2S1TZB6_9FUNG</name>
<dbReference type="InterPro" id="IPR013189">
    <property type="entry name" value="Glyco_hydro_32_C"/>
</dbReference>